<keyword evidence="14 15" id="KW-0472">Membrane</keyword>
<keyword evidence="8 15" id="KW-0547">Nucleotide-binding</keyword>
<evidence type="ECO:0000256" key="8">
    <source>
        <dbReference type="ARBA" id="ARBA00022741"/>
    </source>
</evidence>
<dbReference type="NCBIfam" id="TIGR01241">
    <property type="entry name" value="FtsH_fam"/>
    <property type="match status" value="1"/>
</dbReference>
<comment type="subcellular location">
    <subcellularLocation>
        <location evidence="15">Cell membrane</location>
        <topology evidence="15">Multi-pass membrane protein</topology>
        <orientation evidence="15">Cytoplasmic side</orientation>
    </subcellularLocation>
    <subcellularLocation>
        <location evidence="1">Membrane</location>
    </subcellularLocation>
</comment>
<evidence type="ECO:0000256" key="1">
    <source>
        <dbReference type="ARBA" id="ARBA00004370"/>
    </source>
</evidence>
<evidence type="ECO:0000256" key="16">
    <source>
        <dbReference type="RuleBase" id="RU003651"/>
    </source>
</evidence>
<dbReference type="Proteomes" id="UP001217044">
    <property type="component" value="Chromosome"/>
</dbReference>
<dbReference type="Gene3D" id="1.20.58.760">
    <property type="entry name" value="Peptidase M41"/>
    <property type="match status" value="1"/>
</dbReference>
<keyword evidence="3 15" id="KW-1003">Cell membrane</keyword>
<dbReference type="InterPro" id="IPR000642">
    <property type="entry name" value="Peptidase_M41"/>
</dbReference>
<dbReference type="PROSITE" id="PS00674">
    <property type="entry name" value="AAA"/>
    <property type="match status" value="1"/>
</dbReference>
<dbReference type="SUPFAM" id="SSF52540">
    <property type="entry name" value="P-loop containing nucleoside triphosphate hydrolases"/>
    <property type="match status" value="1"/>
</dbReference>
<evidence type="ECO:0000256" key="11">
    <source>
        <dbReference type="ARBA" id="ARBA00022840"/>
    </source>
</evidence>
<dbReference type="GO" id="GO:0008237">
    <property type="term" value="F:metallopeptidase activity"/>
    <property type="evidence" value="ECO:0007669"/>
    <property type="project" value="UniProtKB-KW"/>
</dbReference>
<comment type="similarity">
    <text evidence="15">In the central section; belongs to the AAA ATPase family.</text>
</comment>
<dbReference type="PANTHER" id="PTHR23076">
    <property type="entry name" value="METALLOPROTEASE M41 FTSH"/>
    <property type="match status" value="1"/>
</dbReference>
<keyword evidence="4" id="KW-0997">Cell inner membrane</keyword>
<evidence type="ECO:0000313" key="19">
    <source>
        <dbReference type="EMBL" id="WDA59440.1"/>
    </source>
</evidence>
<comment type="cofactor">
    <cofactor evidence="15">
        <name>Zn(2+)</name>
        <dbReference type="ChEBI" id="CHEBI:29105"/>
    </cofactor>
    <text evidence="15">Binds 1 zinc ion per subunit.</text>
</comment>
<evidence type="ECO:0000256" key="2">
    <source>
        <dbReference type="ARBA" id="ARBA00010044"/>
    </source>
</evidence>
<comment type="caution">
    <text evidence="15">Lacks conserved residue(s) required for the propagation of feature annotation.</text>
</comment>
<name>A0ABY7V2T2_9DEIO</name>
<evidence type="ECO:0000313" key="20">
    <source>
        <dbReference type="Proteomes" id="UP001217044"/>
    </source>
</evidence>
<dbReference type="Gene3D" id="3.40.50.300">
    <property type="entry name" value="P-loop containing nucleotide triphosphate hydrolases"/>
    <property type="match status" value="1"/>
</dbReference>
<dbReference type="PANTHER" id="PTHR23076:SF97">
    <property type="entry name" value="ATP-DEPENDENT ZINC METALLOPROTEASE YME1L1"/>
    <property type="match status" value="1"/>
</dbReference>
<accession>A0ABY7V2T2</accession>
<comment type="function">
    <text evidence="15">Acts as a processive, ATP-dependent zinc metallopeptidase for both cytoplasmic and membrane proteins. Plays a role in the quality control of integral membrane proteins.</text>
</comment>
<evidence type="ECO:0000256" key="17">
    <source>
        <dbReference type="SAM" id="MobiDB-lite"/>
    </source>
</evidence>
<dbReference type="InterPro" id="IPR003960">
    <property type="entry name" value="ATPase_AAA_CS"/>
</dbReference>
<comment type="similarity">
    <text evidence="2 15">In the C-terminal section; belongs to the peptidase M41 family.</text>
</comment>
<keyword evidence="11 15" id="KW-0067">ATP-binding</keyword>
<evidence type="ECO:0000256" key="4">
    <source>
        <dbReference type="ARBA" id="ARBA00022519"/>
    </source>
</evidence>
<evidence type="ECO:0000256" key="5">
    <source>
        <dbReference type="ARBA" id="ARBA00022670"/>
    </source>
</evidence>
<dbReference type="CDD" id="cd19501">
    <property type="entry name" value="RecA-like_FtsH"/>
    <property type="match status" value="1"/>
</dbReference>
<dbReference type="InterPro" id="IPR037219">
    <property type="entry name" value="Peptidase_M41-like"/>
</dbReference>
<dbReference type="Pfam" id="PF17862">
    <property type="entry name" value="AAA_lid_3"/>
    <property type="match status" value="1"/>
</dbReference>
<dbReference type="SUPFAM" id="SSF140990">
    <property type="entry name" value="FtsH protease domain-like"/>
    <property type="match status" value="1"/>
</dbReference>
<feature type="transmembrane region" description="Helical" evidence="15">
    <location>
        <begin position="101"/>
        <end position="123"/>
    </location>
</feature>
<comment type="subunit">
    <text evidence="15">Homohexamer.</text>
</comment>
<comment type="similarity">
    <text evidence="16">Belongs to the AAA ATPase family.</text>
</comment>
<evidence type="ECO:0000256" key="9">
    <source>
        <dbReference type="ARBA" id="ARBA00022801"/>
    </source>
</evidence>
<keyword evidence="13 15" id="KW-0482">Metalloprotease</keyword>
<keyword evidence="9 15" id="KW-0378">Hydrolase</keyword>
<evidence type="ECO:0000256" key="13">
    <source>
        <dbReference type="ARBA" id="ARBA00023049"/>
    </source>
</evidence>
<feature type="binding site" evidence="15">
    <location>
        <position position="418"/>
    </location>
    <ligand>
        <name>Zn(2+)</name>
        <dbReference type="ChEBI" id="CHEBI:29105"/>
        <note>catalytic</note>
    </ligand>
</feature>
<dbReference type="EMBL" id="CP115165">
    <property type="protein sequence ID" value="WDA59440.1"/>
    <property type="molecule type" value="Genomic_DNA"/>
</dbReference>
<feature type="region of interest" description="Disordered" evidence="17">
    <location>
        <begin position="589"/>
        <end position="620"/>
    </location>
</feature>
<feature type="binding site" evidence="15">
    <location>
        <begin position="196"/>
        <end position="203"/>
    </location>
    <ligand>
        <name>ATP</name>
        <dbReference type="ChEBI" id="CHEBI:30616"/>
    </ligand>
</feature>
<evidence type="ECO:0000256" key="15">
    <source>
        <dbReference type="HAMAP-Rule" id="MF_01458"/>
    </source>
</evidence>
<proteinExistence type="inferred from homology"/>
<dbReference type="RefSeq" id="WP_273989940.1">
    <property type="nucleotide sequence ID" value="NZ_BAABQT010000014.1"/>
</dbReference>
<sequence length="620" mass="66397">MKRPTVLWGLGLALLLLLALGMTLPRDRRNELNLTEFTAALNRGQVSTAVIVYQNGTAQVGGQLEDGRPYRTRTLAADPLLNLASLQQSGVTVSYLAPSRLSVLSVLSVALTVALIGGLIVLLMRGRQSGGSDAAGNFGKSKAAVISEGQIKLNFTDVAGCDEAKQDLQEVVDFLRHPEKYHQLGARIPHGVLLVGPPGSGKTLLAKAVAGEARVPYFSISGSDFVEMFVGVGAARVRDLFEQARKAAPCIVFIDEIDAVGRKRGMNMQGGNDEREQTLNQLLVEMDGFSSGQEVIILAATNRPDVLDAALLRPGRFDRQVVVDAPDVRGREQILRIHARKKPLDASVDLGVVARRTAGMVGADLENLLNEAALQAARSGRTRIVGRDVDEARDRVLMGPERRSLVVREADRKVTAYHEVGHALAAQLLPGADKAHKLTIVPRGRSLGSALYTPQDRMHHTRAALLDRICVALAGHAAEQIATGQVTTGAANDFQQATSIARRMVTEWGMSSVGQLALEQDSGSYLGYGPQQGAYSDHTAQAIDEEVSRILNGEFQRALDLLGEHAHVLYRLTDELVARESLSGEDVQTVLAGGTLPPLSPDLRPTETAAPTGKLTPGPA</sequence>
<feature type="binding site" evidence="15">
    <location>
        <position position="422"/>
    </location>
    <ligand>
        <name>Zn(2+)</name>
        <dbReference type="ChEBI" id="CHEBI:29105"/>
        <note>catalytic</note>
    </ligand>
</feature>
<keyword evidence="20" id="KW-1185">Reference proteome</keyword>
<dbReference type="InterPro" id="IPR041569">
    <property type="entry name" value="AAA_lid_3"/>
</dbReference>
<keyword evidence="7 15" id="KW-0479">Metal-binding</keyword>
<keyword evidence="6 15" id="KW-0812">Transmembrane</keyword>
<gene>
    <name evidence="15 19" type="primary">ftsH</name>
    <name evidence="19" type="ORF">M8445_04300</name>
</gene>
<organism evidence="19 20">
    <name type="scientific">Deinococcus aquaticus</name>
    <dbReference type="NCBI Taxonomy" id="328692"/>
    <lineage>
        <taxon>Bacteria</taxon>
        <taxon>Thermotogati</taxon>
        <taxon>Deinococcota</taxon>
        <taxon>Deinococci</taxon>
        <taxon>Deinococcales</taxon>
        <taxon>Deinococcaceae</taxon>
        <taxon>Deinococcus</taxon>
    </lineage>
</organism>
<dbReference type="InterPro" id="IPR003593">
    <property type="entry name" value="AAA+_ATPase"/>
</dbReference>
<evidence type="ECO:0000256" key="3">
    <source>
        <dbReference type="ARBA" id="ARBA00022475"/>
    </source>
</evidence>
<dbReference type="Pfam" id="PF01434">
    <property type="entry name" value="Peptidase_M41"/>
    <property type="match status" value="1"/>
</dbReference>
<evidence type="ECO:0000256" key="7">
    <source>
        <dbReference type="ARBA" id="ARBA00022723"/>
    </source>
</evidence>
<evidence type="ECO:0000256" key="6">
    <source>
        <dbReference type="ARBA" id="ARBA00022692"/>
    </source>
</evidence>
<keyword evidence="12 15" id="KW-1133">Transmembrane helix</keyword>
<dbReference type="Pfam" id="PF00004">
    <property type="entry name" value="AAA"/>
    <property type="match status" value="1"/>
</dbReference>
<evidence type="ECO:0000259" key="18">
    <source>
        <dbReference type="SMART" id="SM00382"/>
    </source>
</evidence>
<feature type="active site" evidence="15">
    <location>
        <position position="419"/>
    </location>
</feature>
<dbReference type="InterPro" id="IPR011546">
    <property type="entry name" value="Pept_M41_FtsH_extracell"/>
</dbReference>
<feature type="domain" description="AAA+ ATPase" evidence="18">
    <location>
        <begin position="188"/>
        <end position="327"/>
    </location>
</feature>
<dbReference type="Pfam" id="PF06480">
    <property type="entry name" value="FtsH_ext"/>
    <property type="match status" value="1"/>
</dbReference>
<keyword evidence="10 15" id="KW-0862">Zinc</keyword>
<dbReference type="InterPro" id="IPR027417">
    <property type="entry name" value="P-loop_NTPase"/>
</dbReference>
<evidence type="ECO:0000256" key="10">
    <source>
        <dbReference type="ARBA" id="ARBA00022833"/>
    </source>
</evidence>
<dbReference type="EC" id="3.4.24.-" evidence="15"/>
<dbReference type="SMART" id="SM00382">
    <property type="entry name" value="AAA"/>
    <property type="match status" value="1"/>
</dbReference>
<evidence type="ECO:0000256" key="12">
    <source>
        <dbReference type="ARBA" id="ARBA00022989"/>
    </source>
</evidence>
<feature type="binding site" evidence="15">
    <location>
        <position position="493"/>
    </location>
    <ligand>
        <name>Zn(2+)</name>
        <dbReference type="ChEBI" id="CHEBI:29105"/>
        <note>catalytic</note>
    </ligand>
</feature>
<evidence type="ECO:0000256" key="14">
    <source>
        <dbReference type="ARBA" id="ARBA00023136"/>
    </source>
</evidence>
<keyword evidence="5 15" id="KW-0645">Protease</keyword>
<protein>
    <recommendedName>
        <fullName evidence="15">ATP-dependent zinc metalloprotease FtsH</fullName>
        <ecNumber evidence="15">3.4.24.-</ecNumber>
    </recommendedName>
</protein>
<dbReference type="InterPro" id="IPR005936">
    <property type="entry name" value="FtsH"/>
</dbReference>
<dbReference type="InterPro" id="IPR003959">
    <property type="entry name" value="ATPase_AAA_core"/>
</dbReference>
<dbReference type="Gene3D" id="1.10.8.60">
    <property type="match status" value="1"/>
</dbReference>
<reference evidence="19 20" key="1">
    <citation type="submission" date="2022-12" db="EMBL/GenBank/DDBJ databases">
        <title>Genome Sequence of Deinococcus aquaticus Type Strain PB314.</title>
        <authorList>
            <person name="Albert C."/>
            <person name="Hill J."/>
            <person name="Boren L."/>
            <person name="Scholz-Ng S."/>
            <person name="Fatema N."/>
            <person name="Grosso R."/>
            <person name="Soboslay E."/>
            <person name="Tuohy J."/>
        </authorList>
    </citation>
    <scope>NUCLEOTIDE SEQUENCE [LARGE SCALE GENOMIC DNA]</scope>
    <source>
        <strain evidence="19 20">PB-314</strain>
    </source>
</reference>
<dbReference type="HAMAP" id="MF_01458">
    <property type="entry name" value="FtsH"/>
    <property type="match status" value="1"/>
</dbReference>